<comment type="subcellular location">
    <subcellularLocation>
        <location evidence="5">Cell inner membrane</location>
        <topology evidence="5">Multi-pass membrane protein</topology>
    </subcellularLocation>
</comment>
<gene>
    <name evidence="5" type="primary">yciB</name>
    <name evidence="6" type="ORF">ENJ51_01320</name>
</gene>
<dbReference type="Pfam" id="PF04279">
    <property type="entry name" value="IspA"/>
    <property type="match status" value="1"/>
</dbReference>
<keyword evidence="4 5" id="KW-0472">Membrane</keyword>
<dbReference type="HAMAP" id="MF_00189">
    <property type="entry name" value="YciB"/>
    <property type="match status" value="1"/>
</dbReference>
<comment type="similarity">
    <text evidence="5">Belongs to the YciB family.</text>
</comment>
<keyword evidence="3 5" id="KW-1133">Transmembrane helix</keyword>
<evidence type="ECO:0000256" key="1">
    <source>
        <dbReference type="ARBA" id="ARBA00022475"/>
    </source>
</evidence>
<dbReference type="Proteomes" id="UP000885750">
    <property type="component" value="Unassembled WGS sequence"/>
</dbReference>
<dbReference type="EMBL" id="DRMS01000050">
    <property type="protein sequence ID" value="HFC91432.1"/>
    <property type="molecule type" value="Genomic_DNA"/>
</dbReference>
<keyword evidence="5" id="KW-0997">Cell inner membrane</keyword>
<reference evidence="6" key="1">
    <citation type="journal article" date="2020" name="mSystems">
        <title>Genome- and Community-Level Interaction Insights into Carbon Utilization and Element Cycling Functions of Hydrothermarchaeota in Hydrothermal Sediment.</title>
        <authorList>
            <person name="Zhou Z."/>
            <person name="Liu Y."/>
            <person name="Xu W."/>
            <person name="Pan J."/>
            <person name="Luo Z.H."/>
            <person name="Li M."/>
        </authorList>
    </citation>
    <scope>NUCLEOTIDE SEQUENCE [LARGE SCALE GENOMIC DNA]</scope>
    <source>
        <strain evidence="6">HyVt-493</strain>
    </source>
</reference>
<evidence type="ECO:0000256" key="3">
    <source>
        <dbReference type="ARBA" id="ARBA00022989"/>
    </source>
</evidence>
<keyword evidence="1 5" id="KW-1003">Cell membrane</keyword>
<feature type="transmembrane region" description="Helical" evidence="5">
    <location>
        <begin position="76"/>
        <end position="94"/>
    </location>
</feature>
<comment type="caution">
    <text evidence="6">The sequence shown here is derived from an EMBL/GenBank/DDBJ whole genome shotgun (WGS) entry which is preliminary data.</text>
</comment>
<feature type="transmembrane region" description="Helical" evidence="5">
    <location>
        <begin position="180"/>
        <end position="201"/>
    </location>
</feature>
<comment type="function">
    <text evidence="5">Plays a role in cell envelope biogenesis, maintenance of cell envelope integrity and membrane homeostasis.</text>
</comment>
<feature type="transmembrane region" description="Helical" evidence="5">
    <location>
        <begin position="106"/>
        <end position="126"/>
    </location>
</feature>
<feature type="transmembrane region" description="Helical" evidence="5">
    <location>
        <begin position="147"/>
        <end position="168"/>
    </location>
</feature>
<feature type="transmembrane region" description="Helical" evidence="5">
    <location>
        <begin position="47"/>
        <end position="69"/>
    </location>
</feature>
<sequence length="215" mass="24739">MKAFFDFFPVLFFFLTFKFYDSLPDSVIAMANQLPFVDLTAGNSKDAIFMATLVIIIATILQNIAHWFVYRRLEKMHLISLGILLIFGTLTLILKNPDYIAWKVTIFNWIFAGVILGSFFVGEKTLIERMMSHAISVPKQIWKKVNLSWGLFFIIVGALNLIVYEIYAKQMDNLDAWVNFKMFGILGLTLVFMIGQGLYIAKHAEEIEETEEVKK</sequence>
<proteinExistence type="inferred from homology"/>
<name>A0A7V2WU88_LEUMU</name>
<dbReference type="AlphaFoldDB" id="A0A7V2WU88"/>
<organism evidence="6">
    <name type="scientific">Leucothrix mucor</name>
    <dbReference type="NCBI Taxonomy" id="45248"/>
    <lineage>
        <taxon>Bacteria</taxon>
        <taxon>Pseudomonadati</taxon>
        <taxon>Pseudomonadota</taxon>
        <taxon>Gammaproteobacteria</taxon>
        <taxon>Thiotrichales</taxon>
        <taxon>Thiotrichaceae</taxon>
        <taxon>Leucothrix</taxon>
    </lineage>
</organism>
<accession>A0A7V2WU88</accession>
<protein>
    <recommendedName>
        <fullName evidence="5">Inner membrane-spanning protein YciB</fullName>
    </recommendedName>
</protein>
<dbReference type="PANTHER" id="PTHR36917">
    <property type="entry name" value="INTRACELLULAR SEPTATION PROTEIN A-RELATED"/>
    <property type="match status" value="1"/>
</dbReference>
<evidence type="ECO:0000256" key="5">
    <source>
        <dbReference type="HAMAP-Rule" id="MF_00189"/>
    </source>
</evidence>
<keyword evidence="2 5" id="KW-0812">Transmembrane</keyword>
<dbReference type="GO" id="GO:0005886">
    <property type="term" value="C:plasma membrane"/>
    <property type="evidence" value="ECO:0007669"/>
    <property type="project" value="UniProtKB-SubCell"/>
</dbReference>
<dbReference type="NCBIfam" id="NF001325">
    <property type="entry name" value="PRK00259.1-3"/>
    <property type="match status" value="1"/>
</dbReference>
<evidence type="ECO:0000313" key="6">
    <source>
        <dbReference type="EMBL" id="HFC91432.1"/>
    </source>
</evidence>
<evidence type="ECO:0000256" key="4">
    <source>
        <dbReference type="ARBA" id="ARBA00023136"/>
    </source>
</evidence>
<dbReference type="PANTHER" id="PTHR36917:SF1">
    <property type="entry name" value="INNER MEMBRANE-SPANNING PROTEIN YCIB"/>
    <property type="match status" value="1"/>
</dbReference>
<evidence type="ECO:0000256" key="2">
    <source>
        <dbReference type="ARBA" id="ARBA00022692"/>
    </source>
</evidence>
<dbReference type="InterPro" id="IPR006008">
    <property type="entry name" value="YciB"/>
</dbReference>